<organism evidence="3">
    <name type="scientific">Dechloromonas aromatica (strain RCB)</name>
    <dbReference type="NCBI Taxonomy" id="159087"/>
    <lineage>
        <taxon>Bacteria</taxon>
        <taxon>Pseudomonadati</taxon>
        <taxon>Pseudomonadota</taxon>
        <taxon>Betaproteobacteria</taxon>
        <taxon>Rhodocyclales</taxon>
        <taxon>Azonexaceae</taxon>
        <taxon>Dechloromonas</taxon>
    </lineage>
</organism>
<dbReference type="Pfam" id="PF07589">
    <property type="entry name" value="PEP-CTERM"/>
    <property type="match status" value="1"/>
</dbReference>
<proteinExistence type="predicted"/>
<keyword evidence="1" id="KW-0732">Signal</keyword>
<evidence type="ECO:0000313" key="3">
    <source>
        <dbReference type="EMBL" id="AAZ46522.1"/>
    </source>
</evidence>
<evidence type="ECO:0000259" key="2">
    <source>
        <dbReference type="Pfam" id="PF07589"/>
    </source>
</evidence>
<dbReference type="AlphaFoldDB" id="Q47F59"/>
<gene>
    <name evidence="3" type="ordered locus">Daro_1775</name>
</gene>
<dbReference type="eggNOG" id="ENOG50330J1">
    <property type="taxonomic scope" value="Bacteria"/>
</dbReference>
<dbReference type="KEGG" id="dar:Daro_1775"/>
<sequence length="305" mass="32252">MKPNTILTVLAIATTFGSMPADAASCTFSNTVAITGINLVNPDGSAGAALAIPDLTPTACIVADGNISGNYPVGSNIGILGEGVLNGGAGNGANTQIFDPYFLPPSNPSTGIVLNDQYLPSPLTYPTEKLVNNVDPGWIKLYSTDGGYGANPTLGNLSLVISQLMTINVTGGNGTSGTWSLNLDPQIITQVQSVLGRNAFDHLAFVLKSSTESIVYDFDFNVYAQYFAYLGQNIPFDYVTPYDFSGTWKMTDFTNRNGNTQGLSHMEIWARDPDATQNIPEPASLALLGLGLAGLGLSRRKNKQQ</sequence>
<dbReference type="HOGENOM" id="CLU_911273_0_0_4"/>
<dbReference type="STRING" id="159087.Daro_1775"/>
<feature type="domain" description="Ice-binding protein C-terminal" evidence="2">
    <location>
        <begin position="279"/>
        <end position="300"/>
    </location>
</feature>
<name>Q47F59_DECAR</name>
<protein>
    <recommendedName>
        <fullName evidence="2">Ice-binding protein C-terminal domain-containing protein</fullName>
    </recommendedName>
</protein>
<feature type="chain" id="PRO_5004233448" description="Ice-binding protein C-terminal domain-containing protein" evidence="1">
    <location>
        <begin position="24"/>
        <end position="305"/>
    </location>
</feature>
<reference evidence="3" key="1">
    <citation type="submission" date="2005-08" db="EMBL/GenBank/DDBJ databases">
        <title>Complete sequence of Dechloromonas aromatica RCB.</title>
        <authorList>
            <person name="Salinero K.K."/>
            <person name="Copeland A."/>
            <person name="Lucas S."/>
            <person name="Lapidus A."/>
            <person name="Barry K."/>
            <person name="Detter J.C."/>
            <person name="Glavina T."/>
            <person name="Hammon N."/>
            <person name="Israni S."/>
            <person name="Pitluck S."/>
            <person name="Di Bartolo G."/>
            <person name="Trong S."/>
            <person name="Schmutz J."/>
            <person name="Larimer F."/>
            <person name="Land M."/>
            <person name="Ivanova N."/>
            <person name="Richardson P."/>
        </authorList>
    </citation>
    <scope>NUCLEOTIDE SEQUENCE</scope>
    <source>
        <strain evidence="3">RCB</strain>
    </source>
</reference>
<dbReference type="EMBL" id="CP000089">
    <property type="protein sequence ID" value="AAZ46522.1"/>
    <property type="molecule type" value="Genomic_DNA"/>
</dbReference>
<dbReference type="InterPro" id="IPR013424">
    <property type="entry name" value="Ice-binding_C"/>
</dbReference>
<accession>Q47F59</accession>
<feature type="signal peptide" evidence="1">
    <location>
        <begin position="1"/>
        <end position="23"/>
    </location>
</feature>
<evidence type="ECO:0000256" key="1">
    <source>
        <dbReference type="SAM" id="SignalP"/>
    </source>
</evidence>
<dbReference type="NCBIfam" id="TIGR02595">
    <property type="entry name" value="PEP_CTERM"/>
    <property type="match status" value="1"/>
</dbReference>